<dbReference type="AlphaFoldDB" id="A0A2A3ET83"/>
<feature type="compositionally biased region" description="Basic and acidic residues" evidence="1">
    <location>
        <begin position="299"/>
        <end position="326"/>
    </location>
</feature>
<evidence type="ECO:0000313" key="2">
    <source>
        <dbReference type="EMBL" id="PBC34251.1"/>
    </source>
</evidence>
<feature type="compositionally biased region" description="Basic and acidic residues" evidence="1">
    <location>
        <begin position="573"/>
        <end position="593"/>
    </location>
</feature>
<feature type="region of interest" description="Disordered" evidence="1">
    <location>
        <begin position="1"/>
        <end position="26"/>
    </location>
</feature>
<proteinExistence type="predicted"/>
<feature type="compositionally biased region" description="Low complexity" evidence="1">
    <location>
        <begin position="112"/>
        <end position="138"/>
    </location>
</feature>
<reference evidence="2 3" key="1">
    <citation type="submission" date="2014-07" db="EMBL/GenBank/DDBJ databases">
        <title>Genomic and transcriptomic analysis on Apis cerana provide comprehensive insights into honey bee biology.</title>
        <authorList>
            <person name="Diao Q."/>
            <person name="Sun L."/>
            <person name="Zheng H."/>
            <person name="Zheng H."/>
            <person name="Xu S."/>
            <person name="Wang S."/>
            <person name="Zeng Z."/>
            <person name="Hu F."/>
            <person name="Su S."/>
            <person name="Wu J."/>
        </authorList>
    </citation>
    <scope>NUCLEOTIDE SEQUENCE [LARGE SCALE GENOMIC DNA]</scope>
    <source>
        <tissue evidence="2">Pupae without intestine</tissue>
    </source>
</reference>
<evidence type="ECO:0000256" key="1">
    <source>
        <dbReference type="SAM" id="MobiDB-lite"/>
    </source>
</evidence>
<feature type="compositionally biased region" description="Polar residues" evidence="1">
    <location>
        <begin position="630"/>
        <end position="650"/>
    </location>
</feature>
<feature type="compositionally biased region" description="Basic and acidic residues" evidence="1">
    <location>
        <begin position="244"/>
        <end position="284"/>
    </location>
</feature>
<feature type="compositionally biased region" description="Basic and acidic residues" evidence="1">
    <location>
        <begin position="160"/>
        <end position="170"/>
    </location>
</feature>
<dbReference type="STRING" id="94128.A0A2A3ET83"/>
<organism evidence="2 3">
    <name type="scientific">Apis cerana cerana</name>
    <name type="common">Oriental honeybee</name>
    <dbReference type="NCBI Taxonomy" id="94128"/>
    <lineage>
        <taxon>Eukaryota</taxon>
        <taxon>Metazoa</taxon>
        <taxon>Ecdysozoa</taxon>
        <taxon>Arthropoda</taxon>
        <taxon>Hexapoda</taxon>
        <taxon>Insecta</taxon>
        <taxon>Pterygota</taxon>
        <taxon>Neoptera</taxon>
        <taxon>Endopterygota</taxon>
        <taxon>Hymenoptera</taxon>
        <taxon>Apocrita</taxon>
        <taxon>Aculeata</taxon>
        <taxon>Apoidea</taxon>
        <taxon>Anthophila</taxon>
        <taxon>Apidae</taxon>
        <taxon>Apis</taxon>
    </lineage>
</organism>
<dbReference type="EMBL" id="KZ288192">
    <property type="protein sequence ID" value="PBC34251.1"/>
    <property type="molecule type" value="Genomic_DNA"/>
</dbReference>
<feature type="compositionally biased region" description="Basic and acidic residues" evidence="1">
    <location>
        <begin position="699"/>
        <end position="709"/>
    </location>
</feature>
<sequence>MTVREKGGGRSKEVSTTSTSEETVEVVSSSVVEEARRIVESESRSSVLEVTSASREVVTDSKGNVIEIVESAPSARRSAGKSCQELLASERAVPRDVESSSRTETVVERSTSCSKSIVERSSSSSRVGVKVNGASSREASSRSESRTCEEATRSASRVGETGERADDKGRRSTTVTRDSKILVDRGLERVSEDTIDFAGDHKRTSSSARYSKPGESAWDGTFVIEKTPEPRKRNALDSSGVFLDGERAGGLESARRGEERSWDEKRGREEGMRDSSRFVAEERRRAARPGQSSWNGEFVYEKRRGEGEDGKPRTVVRRGEKRHDSDVDVQDVTEEQNVSTVSESSVSSSYIVEYATATDERRKTVEKASSVSGAILEEDSAEEKNQQSFTDVRDSSLSSVHETIVYDVAQPTRPTDSSSRPGTPERVGKATRDVGVAKPGSSAWDGTFVAERQAGDSPAPRSSKHLVTDATLDVRDATERISKVFSNSIVVEQSTVHHSYSDSSNLDYSTSSVETVIVRDGVPAAVQKSVTIEEDLEKKAVDRKSSAKSSAEAAKSERPSKPGASTWDGSFVPEKRPEKPVHDHVHPVDKGEAPRISPTDLGRLRKDEQPTYVTEKSITVRDASKETSEFVASTTTLVSDTSETLESSKYSIVREEPAAPRREPALRSAEKDRPEKGDRSLRPTKPGASTWDGSFVYEKPQDRSKRPIEKGPLQSPTRDAEDGGRPTSPSLGRDATKISMAKQRDAADKKESTDIDVARSSYVIDQSSSFTSVQDVRDVVEERVIGEFTRDTRKDVVSNE</sequence>
<feature type="compositionally biased region" description="Basic and acidic residues" evidence="1">
    <location>
        <begin position="652"/>
        <end position="681"/>
    </location>
</feature>
<feature type="compositionally biased region" description="Low complexity" evidence="1">
    <location>
        <begin position="335"/>
        <end position="353"/>
    </location>
</feature>
<gene>
    <name evidence="2" type="ORF">APICC_08159</name>
</gene>
<keyword evidence="3" id="KW-1185">Reference proteome</keyword>
<feature type="compositionally biased region" description="Polar residues" evidence="1">
    <location>
        <begin position="412"/>
        <end position="421"/>
    </location>
</feature>
<feature type="region of interest" description="Disordered" evidence="1">
    <location>
        <begin position="200"/>
        <end position="464"/>
    </location>
</feature>
<feature type="compositionally biased region" description="Basic and acidic residues" evidence="1">
    <location>
        <begin position="1"/>
        <end position="13"/>
    </location>
</feature>
<protein>
    <submittedName>
        <fullName evidence="2">Uncharacterized protein</fullName>
    </submittedName>
</protein>
<feature type="compositionally biased region" description="Basic and acidic residues" evidence="1">
    <location>
        <begin position="226"/>
        <end position="235"/>
    </location>
</feature>
<feature type="compositionally biased region" description="Basic and acidic residues" evidence="1">
    <location>
        <begin position="618"/>
        <end position="628"/>
    </location>
</feature>
<feature type="compositionally biased region" description="Basic and acidic residues" evidence="1">
    <location>
        <begin position="92"/>
        <end position="107"/>
    </location>
</feature>
<feature type="compositionally biased region" description="Basic and acidic residues" evidence="1">
    <location>
        <begin position="742"/>
        <end position="757"/>
    </location>
</feature>
<name>A0A2A3ET83_APICC</name>
<dbReference type="Proteomes" id="UP000242457">
    <property type="component" value="Unassembled WGS sequence"/>
</dbReference>
<dbReference type="OrthoDB" id="311506at2759"/>
<feature type="region of interest" description="Disordered" evidence="1">
    <location>
        <begin position="537"/>
        <end position="760"/>
    </location>
</feature>
<feature type="compositionally biased region" description="Low complexity" evidence="1">
    <location>
        <begin position="14"/>
        <end position="26"/>
    </location>
</feature>
<feature type="region of interest" description="Disordered" evidence="1">
    <location>
        <begin position="89"/>
        <end position="177"/>
    </location>
</feature>
<evidence type="ECO:0000313" key="3">
    <source>
        <dbReference type="Proteomes" id="UP000242457"/>
    </source>
</evidence>
<feature type="compositionally biased region" description="Basic and acidic residues" evidence="1">
    <location>
        <begin position="139"/>
        <end position="152"/>
    </location>
</feature>
<accession>A0A2A3ET83</accession>
<feature type="compositionally biased region" description="Polar residues" evidence="1">
    <location>
        <begin position="386"/>
        <end position="401"/>
    </location>
</feature>